<protein>
    <recommendedName>
        <fullName evidence="1">BioF2-like acetyltransferase domain-containing protein</fullName>
    </recommendedName>
</protein>
<evidence type="ECO:0000259" key="1">
    <source>
        <dbReference type="Pfam" id="PF13480"/>
    </source>
</evidence>
<dbReference type="AlphaFoldDB" id="A0A2S7IM05"/>
<evidence type="ECO:0000313" key="3">
    <source>
        <dbReference type="Proteomes" id="UP000239590"/>
    </source>
</evidence>
<dbReference type="InterPro" id="IPR038740">
    <property type="entry name" value="BioF2-like_GNAT_dom"/>
</dbReference>
<dbReference type="InterPro" id="IPR016181">
    <property type="entry name" value="Acyl_CoA_acyltransferase"/>
</dbReference>
<reference evidence="3" key="1">
    <citation type="submission" date="2018-02" db="EMBL/GenBank/DDBJ databases">
        <title>Genome sequencing of Solimonas sp. HR-BB.</title>
        <authorList>
            <person name="Lee Y."/>
            <person name="Jeon C.O."/>
        </authorList>
    </citation>
    <scope>NUCLEOTIDE SEQUENCE [LARGE SCALE GENOMIC DNA]</scope>
    <source>
        <strain evidence="3">HR-U</strain>
    </source>
</reference>
<proteinExistence type="predicted"/>
<accession>A0A2S7IM05</accession>
<dbReference type="OrthoDB" id="9786422at2"/>
<evidence type="ECO:0000313" key="2">
    <source>
        <dbReference type="EMBL" id="PQA58757.1"/>
    </source>
</evidence>
<feature type="domain" description="BioF2-like acetyltransferase" evidence="1">
    <location>
        <begin position="159"/>
        <end position="283"/>
    </location>
</feature>
<dbReference type="EMBL" id="PTRA01000001">
    <property type="protein sequence ID" value="PQA58757.1"/>
    <property type="molecule type" value="Genomic_DNA"/>
</dbReference>
<organism evidence="2 3">
    <name type="scientific">Siphonobacter curvatus</name>
    <dbReference type="NCBI Taxonomy" id="2094562"/>
    <lineage>
        <taxon>Bacteria</taxon>
        <taxon>Pseudomonadati</taxon>
        <taxon>Bacteroidota</taxon>
        <taxon>Cytophagia</taxon>
        <taxon>Cytophagales</taxon>
        <taxon>Cytophagaceae</taxon>
        <taxon>Siphonobacter</taxon>
    </lineage>
</organism>
<comment type="caution">
    <text evidence="2">The sequence shown here is derived from an EMBL/GenBank/DDBJ whole genome shotgun (WGS) entry which is preliminary data.</text>
</comment>
<gene>
    <name evidence="2" type="ORF">C5O19_03585</name>
</gene>
<dbReference type="SUPFAM" id="SSF55729">
    <property type="entry name" value="Acyl-CoA N-acyltransferases (Nat)"/>
    <property type="match status" value="1"/>
</dbReference>
<sequence length="315" mass="36163">MDATYTVRIVEFSEAIPTLPFERYLFNEPLHLQTQVQPGDRVLTFFLLKAEQIQARLTVFMTPEKAISPRRATFGGIETSTNVPLTALQIFVQAVLSEVSTVPFLELRSFPDGLNPDLASHLHRLFTEAGFRVTTSELNQHLPVSSLPIEQHLHTSTLRRLRKSEREGFKFSEWVEPDWPQVHAFIAEARRRKNRPMTLSLEQLRQSVQQLPGIFRVFTVRQDTVLAALIVTVHINDRILYTLYPADDPTFLSSSPLILAYAGLYRVCQREGYELLDLGISTENGERNEGLIRFKNNLGAIESEKRTYTFFFPRK</sequence>
<name>A0A2S7IM05_9BACT</name>
<keyword evidence="3" id="KW-1185">Reference proteome</keyword>
<dbReference type="Gene3D" id="3.40.630.30">
    <property type="match status" value="1"/>
</dbReference>
<dbReference type="Proteomes" id="UP000239590">
    <property type="component" value="Unassembled WGS sequence"/>
</dbReference>
<dbReference type="Pfam" id="PF13480">
    <property type="entry name" value="Acetyltransf_6"/>
    <property type="match status" value="1"/>
</dbReference>
<dbReference type="RefSeq" id="WP_104709938.1">
    <property type="nucleotide sequence ID" value="NZ_PTRA01000001.1"/>
</dbReference>